<keyword evidence="2" id="KW-1185">Reference proteome</keyword>
<organism evidence="1 2">
    <name type="scientific">Ancylostoma ceylanicum</name>
    <dbReference type="NCBI Taxonomy" id="53326"/>
    <lineage>
        <taxon>Eukaryota</taxon>
        <taxon>Metazoa</taxon>
        <taxon>Ecdysozoa</taxon>
        <taxon>Nematoda</taxon>
        <taxon>Chromadorea</taxon>
        <taxon>Rhabditida</taxon>
        <taxon>Rhabditina</taxon>
        <taxon>Rhabditomorpha</taxon>
        <taxon>Strongyloidea</taxon>
        <taxon>Ancylostomatidae</taxon>
        <taxon>Ancylostomatinae</taxon>
        <taxon>Ancylostoma</taxon>
    </lineage>
</organism>
<sequence>MSVARLDTTKSVVTQSSWQLNMAEVQAKSTLNKSIAGQCLTCSTIYFNLSNYPEKWGNSSDEWILLNKMEFCPASIAGGDLNIFKKISAFQKSVTFPDRWVPVRGVPEEMLKAEGIIYQMPHPSPIGPLSQDSVEDALVFVSRRSALPLAE</sequence>
<dbReference type="EMBL" id="JARK01001679">
    <property type="protein sequence ID" value="EYB83077.1"/>
    <property type="molecule type" value="Genomic_DNA"/>
</dbReference>
<evidence type="ECO:0000313" key="2">
    <source>
        <dbReference type="Proteomes" id="UP000024635"/>
    </source>
</evidence>
<name>A0A016RYE3_9BILA</name>
<gene>
    <name evidence="1" type="primary">Acey_s0343.g3055</name>
    <name evidence="1" type="ORF">Y032_0343g3055</name>
</gene>
<comment type="caution">
    <text evidence="1">The sequence shown here is derived from an EMBL/GenBank/DDBJ whole genome shotgun (WGS) entry which is preliminary data.</text>
</comment>
<dbReference type="Proteomes" id="UP000024635">
    <property type="component" value="Unassembled WGS sequence"/>
</dbReference>
<reference evidence="2" key="1">
    <citation type="journal article" date="2015" name="Nat. Genet.">
        <title>The genome and transcriptome of the zoonotic hookworm Ancylostoma ceylanicum identify infection-specific gene families.</title>
        <authorList>
            <person name="Schwarz E.M."/>
            <person name="Hu Y."/>
            <person name="Antoshechkin I."/>
            <person name="Miller M.M."/>
            <person name="Sternberg P.W."/>
            <person name="Aroian R.V."/>
        </authorList>
    </citation>
    <scope>NUCLEOTIDE SEQUENCE</scope>
    <source>
        <strain evidence="2">HY135</strain>
    </source>
</reference>
<dbReference type="AlphaFoldDB" id="A0A016RYE3"/>
<evidence type="ECO:0000313" key="1">
    <source>
        <dbReference type="EMBL" id="EYB83077.1"/>
    </source>
</evidence>
<proteinExistence type="predicted"/>
<protein>
    <submittedName>
        <fullName evidence="1">Uncharacterized protein</fullName>
    </submittedName>
</protein>
<accession>A0A016RYE3</accession>